<organism evidence="2 3">
    <name type="scientific">Nannochloropsis gaditana</name>
    <dbReference type="NCBI Taxonomy" id="72520"/>
    <lineage>
        <taxon>Eukaryota</taxon>
        <taxon>Sar</taxon>
        <taxon>Stramenopiles</taxon>
        <taxon>Ochrophyta</taxon>
        <taxon>Eustigmatophyceae</taxon>
        <taxon>Eustigmatales</taxon>
        <taxon>Monodopsidaceae</taxon>
        <taxon>Nannochloropsis</taxon>
    </lineage>
</organism>
<dbReference type="EMBL" id="AZIL01002699">
    <property type="protein sequence ID" value="EWM21014.1"/>
    <property type="molecule type" value="Genomic_DNA"/>
</dbReference>
<evidence type="ECO:0000313" key="2">
    <source>
        <dbReference type="EMBL" id="EWM21014.1"/>
    </source>
</evidence>
<dbReference type="Proteomes" id="UP000019335">
    <property type="component" value="Unassembled WGS sequence"/>
</dbReference>
<sequence>MRREVDDSLRGEENWDHPASMNAMCRRTLKIEYWDRSRECKERKWDHMDYIDATYASREEWILQSVLPRDEIVLEENKFPYNTPKGIRHMTLWARRELSLEEVESYMIDWIERERPGVRRWNLDENASRSIQVYHVHIYTQEVPDEEVGPSPSRGDAEDLDDHILSEDAKNGEESDPDDDLEHRSRPRHKAGSLGERRECCLIDGKENRMQAQTIMSGDETVPCMMMSPSGSTRAGLSLRETRYVCVWPKPSPLFRCFPSFPL</sequence>
<accession>W7TJW4</accession>
<feature type="region of interest" description="Disordered" evidence="1">
    <location>
        <begin position="167"/>
        <end position="192"/>
    </location>
</feature>
<proteinExistence type="predicted"/>
<dbReference type="AlphaFoldDB" id="W7TJW4"/>
<evidence type="ECO:0000313" key="3">
    <source>
        <dbReference type="Proteomes" id="UP000019335"/>
    </source>
</evidence>
<reference evidence="2 3" key="1">
    <citation type="journal article" date="2014" name="Mol. Plant">
        <title>Chromosome Scale Genome Assembly and Transcriptome Profiling of Nannochloropsis gaditana in Nitrogen Depletion.</title>
        <authorList>
            <person name="Corteggiani Carpinelli E."/>
            <person name="Telatin A."/>
            <person name="Vitulo N."/>
            <person name="Forcato C."/>
            <person name="D'Angelo M."/>
            <person name="Schiavon R."/>
            <person name="Vezzi A."/>
            <person name="Giacometti G.M."/>
            <person name="Morosinotto T."/>
            <person name="Valle G."/>
        </authorList>
    </citation>
    <scope>NUCLEOTIDE SEQUENCE [LARGE SCALE GENOMIC DNA]</scope>
    <source>
        <strain evidence="2 3">B-31</strain>
    </source>
</reference>
<protein>
    <submittedName>
        <fullName evidence="2">Uncharacterized protein</fullName>
    </submittedName>
</protein>
<dbReference type="OrthoDB" id="498286at2759"/>
<evidence type="ECO:0000256" key="1">
    <source>
        <dbReference type="SAM" id="MobiDB-lite"/>
    </source>
</evidence>
<keyword evidence="3" id="KW-1185">Reference proteome</keyword>
<gene>
    <name evidence="2" type="ORF">Naga_100081g23</name>
</gene>
<comment type="caution">
    <text evidence="2">The sequence shown here is derived from an EMBL/GenBank/DDBJ whole genome shotgun (WGS) entry which is preliminary data.</text>
</comment>
<name>W7TJW4_9STRA</name>